<keyword evidence="2" id="KW-0472">Membrane</keyword>
<keyword evidence="2" id="KW-0812">Transmembrane</keyword>
<evidence type="ECO:0000256" key="2">
    <source>
        <dbReference type="SAM" id="Phobius"/>
    </source>
</evidence>
<evidence type="ECO:0000313" key="3">
    <source>
        <dbReference type="EMBL" id="QOG28615.1"/>
    </source>
</evidence>
<evidence type="ECO:0000256" key="1">
    <source>
        <dbReference type="SAM" id="MobiDB-lite"/>
    </source>
</evidence>
<name>A0AAE7MS77_ENTGA</name>
<dbReference type="RefSeq" id="WP_113849142.1">
    <property type="nucleotide sequence ID" value="NZ_CP050485.1"/>
</dbReference>
<feature type="compositionally biased region" description="Polar residues" evidence="1">
    <location>
        <begin position="43"/>
        <end position="61"/>
    </location>
</feature>
<organism evidence="3 4">
    <name type="scientific">Enterococcus gallinarum</name>
    <dbReference type="NCBI Taxonomy" id="1353"/>
    <lineage>
        <taxon>Bacteria</taxon>
        <taxon>Bacillati</taxon>
        <taxon>Bacillota</taxon>
        <taxon>Bacilli</taxon>
        <taxon>Lactobacillales</taxon>
        <taxon>Enterococcaceae</taxon>
        <taxon>Enterococcus</taxon>
    </lineage>
</organism>
<keyword evidence="2" id="KW-1133">Transmembrane helix</keyword>
<dbReference type="Proteomes" id="UP000516696">
    <property type="component" value="Chromosome"/>
</dbReference>
<reference evidence="3 4" key="1">
    <citation type="submission" date="2020-03" db="EMBL/GenBank/DDBJ databases">
        <title>Characterization of ganglioside-mimicking enterococci.</title>
        <authorList>
            <person name="Patry R.T."/>
            <person name="Nothaft H."/>
            <person name="Bridger R."/>
            <person name="Shajahan A."/>
            <person name="Huynh S."/>
            <person name="Sanchez S."/>
            <person name="Azadi P."/>
            <person name="Cooper K."/>
            <person name="Miller W.G."/>
            <person name="Parker C.T."/>
            <person name="Wells L."/>
            <person name="Szymanski C.M."/>
        </authorList>
    </citation>
    <scope>NUCLEOTIDE SEQUENCE [LARGE SCALE GENOMIC DNA]</scope>
    <source>
        <strain evidence="3 4">EGM181</strain>
    </source>
</reference>
<evidence type="ECO:0000313" key="4">
    <source>
        <dbReference type="Proteomes" id="UP000516696"/>
    </source>
</evidence>
<dbReference type="EMBL" id="CP050485">
    <property type="protein sequence ID" value="QOG28615.1"/>
    <property type="molecule type" value="Genomic_DNA"/>
</dbReference>
<feature type="region of interest" description="Disordered" evidence="1">
    <location>
        <begin position="39"/>
        <end position="61"/>
    </location>
</feature>
<feature type="transmembrane region" description="Helical" evidence="2">
    <location>
        <begin position="70"/>
        <end position="88"/>
    </location>
</feature>
<gene>
    <name evidence="3" type="ORF">EGM181_15765</name>
</gene>
<protein>
    <submittedName>
        <fullName evidence="3">Uncharacterized protein</fullName>
    </submittedName>
</protein>
<accession>A0AAE7MS77</accession>
<sequence>MGKKKQFYEEYDALFIKPKPPKKKKRPFLSLWQRANKAPVLSTKKQAQQPSKKNSNLNRRTHTQTISKKWAIILPIGLFLMILVIVYASNHSEIFSDDYEDDYSDYVDVYPLQEAGIKRTGTVDVSQPLVATLDDPTIYFNKGYKIEIKGDVDIEQHEEELSVLPTNGDYPSITSIASLSFYSGRDYLRSVNMSMSGNLAASISRYLQVSKGDDLFSKAYPQESLDDVQTGYVVNYEKESSYIYLSIQRYFMFPDGTGVWLETYSTSDQETELTPDDSFKEIKKAYREDFEFLEDNFLLTTDNSADQ</sequence>
<proteinExistence type="predicted"/>
<dbReference type="AlphaFoldDB" id="A0AAE7MS77"/>